<dbReference type="STRING" id="1246637.MTBBW1_1310021"/>
<dbReference type="GO" id="GO:0005525">
    <property type="term" value="F:GTP binding"/>
    <property type="evidence" value="ECO:0007669"/>
    <property type="project" value="InterPro"/>
</dbReference>
<protein>
    <submittedName>
        <fullName evidence="2">Molybdopterin-guanine dinucleotide biosynthesis protein B</fullName>
    </submittedName>
</protein>
<evidence type="ECO:0000259" key="1">
    <source>
        <dbReference type="Pfam" id="PF03205"/>
    </source>
</evidence>
<dbReference type="NCBIfam" id="TIGR00176">
    <property type="entry name" value="mobB"/>
    <property type="match status" value="1"/>
</dbReference>
<dbReference type="InterPro" id="IPR027417">
    <property type="entry name" value="P-loop_NTPase"/>
</dbReference>
<dbReference type="RefSeq" id="WP_080804659.1">
    <property type="nucleotide sequence ID" value="NZ_LT828548.1"/>
</dbReference>
<dbReference type="PANTHER" id="PTHR40072:SF1">
    <property type="entry name" value="MOLYBDOPTERIN-GUANINE DINUCLEOTIDE BIOSYNTHESIS ADAPTER PROTEIN"/>
    <property type="match status" value="1"/>
</dbReference>
<name>A0A1W1H784_9BACT</name>
<dbReference type="AlphaFoldDB" id="A0A1W1H784"/>
<evidence type="ECO:0000313" key="3">
    <source>
        <dbReference type="Proteomes" id="UP000191931"/>
    </source>
</evidence>
<feature type="domain" description="Molybdopterin-guanine dinucleotide biosynthesis protein B (MobB)" evidence="1">
    <location>
        <begin position="5"/>
        <end position="135"/>
    </location>
</feature>
<dbReference type="PANTHER" id="PTHR40072">
    <property type="entry name" value="MOLYBDOPTERIN-GUANINE DINUCLEOTIDE BIOSYNTHESIS ADAPTER PROTEIN-RELATED"/>
    <property type="match status" value="1"/>
</dbReference>
<dbReference type="InterPro" id="IPR052539">
    <property type="entry name" value="MGD_biosynthesis_adapter"/>
</dbReference>
<accession>A0A1W1H784</accession>
<dbReference type="Pfam" id="PF03205">
    <property type="entry name" value="MobB"/>
    <property type="match status" value="1"/>
</dbReference>
<dbReference type="CDD" id="cd03116">
    <property type="entry name" value="MobB"/>
    <property type="match status" value="1"/>
</dbReference>
<keyword evidence="3" id="KW-1185">Reference proteome</keyword>
<reference evidence="2 3" key="1">
    <citation type="submission" date="2017-03" db="EMBL/GenBank/DDBJ databases">
        <authorList>
            <person name="Afonso C.L."/>
            <person name="Miller P.J."/>
            <person name="Scott M.A."/>
            <person name="Spackman E."/>
            <person name="Goraichik I."/>
            <person name="Dimitrov K.M."/>
            <person name="Suarez D.L."/>
            <person name="Swayne D.E."/>
        </authorList>
    </citation>
    <scope>NUCLEOTIDE SEQUENCE [LARGE SCALE GENOMIC DNA]</scope>
    <source>
        <strain evidence="2">PRJEB14757</strain>
    </source>
</reference>
<dbReference type="InterPro" id="IPR004435">
    <property type="entry name" value="MobB_dom"/>
</dbReference>
<evidence type="ECO:0000313" key="2">
    <source>
        <dbReference type="EMBL" id="SLM28323.1"/>
    </source>
</evidence>
<dbReference type="GO" id="GO:0006777">
    <property type="term" value="P:Mo-molybdopterin cofactor biosynthetic process"/>
    <property type="evidence" value="ECO:0007669"/>
    <property type="project" value="InterPro"/>
</dbReference>
<gene>
    <name evidence="2" type="primary">mobB</name>
    <name evidence="2" type="ORF">MTBBW1_1310021</name>
</gene>
<dbReference type="EMBL" id="FWEV01000037">
    <property type="protein sequence ID" value="SLM28323.1"/>
    <property type="molecule type" value="Genomic_DNA"/>
</dbReference>
<sequence>MEPKIISIAGCSGSGKTTFLEKLIPALKGRGYKIGVLKHTHCGFSMDREGKDSWRHKKAGASATLVISPGAIALVKDWEDASIEDVIHYMGDMDLVIIEGFKHAEVPKIEIFRCGSGHASPLLLNDPNLKAFITDSKYSPDVPIFTMDDADGVADFIEEQILCDSYFHGKQV</sequence>
<dbReference type="Proteomes" id="UP000191931">
    <property type="component" value="Unassembled WGS sequence"/>
</dbReference>
<organism evidence="2 3">
    <name type="scientific">Desulfamplus magnetovallimortis</name>
    <dbReference type="NCBI Taxonomy" id="1246637"/>
    <lineage>
        <taxon>Bacteria</taxon>
        <taxon>Pseudomonadati</taxon>
        <taxon>Thermodesulfobacteriota</taxon>
        <taxon>Desulfobacteria</taxon>
        <taxon>Desulfobacterales</taxon>
        <taxon>Desulfobacteraceae</taxon>
        <taxon>Desulfamplus</taxon>
    </lineage>
</organism>
<proteinExistence type="predicted"/>
<dbReference type="SUPFAM" id="SSF52540">
    <property type="entry name" value="P-loop containing nucleoside triphosphate hydrolases"/>
    <property type="match status" value="1"/>
</dbReference>
<dbReference type="Gene3D" id="3.40.50.300">
    <property type="entry name" value="P-loop containing nucleotide triphosphate hydrolases"/>
    <property type="match status" value="1"/>
</dbReference>
<dbReference type="OrthoDB" id="9786803at2"/>